<comment type="caution">
    <text evidence="1">The sequence shown here is derived from an EMBL/GenBank/DDBJ whole genome shotgun (WGS) entry which is preliminary data.</text>
</comment>
<accession>A0ABU8S8R7</accession>
<dbReference type="InterPro" id="IPR047324">
    <property type="entry name" value="LbH_gamma_CA-like"/>
</dbReference>
<keyword evidence="2" id="KW-1185">Reference proteome</keyword>
<dbReference type="Pfam" id="PF14602">
    <property type="entry name" value="Hexapep_2"/>
    <property type="match status" value="1"/>
</dbReference>
<reference evidence="1 2" key="1">
    <citation type="submission" date="2024-03" db="EMBL/GenBank/DDBJ databases">
        <authorList>
            <person name="Jo J.-H."/>
        </authorList>
    </citation>
    <scope>NUCLEOTIDE SEQUENCE [LARGE SCALE GENOMIC DNA]</scope>
    <source>
        <strain evidence="1 2">AS3R-12</strain>
    </source>
</reference>
<dbReference type="PANTHER" id="PTHR13061">
    <property type="entry name" value="DYNACTIN SUBUNIT P25"/>
    <property type="match status" value="1"/>
</dbReference>
<proteinExistence type="predicted"/>
<dbReference type="InterPro" id="IPR050484">
    <property type="entry name" value="Transf_Hexapept/Carb_Anhydrase"/>
</dbReference>
<evidence type="ECO:0000313" key="2">
    <source>
        <dbReference type="Proteomes" id="UP001379235"/>
    </source>
</evidence>
<organism evidence="1 2">
    <name type="scientific">Novosphingobium aquae</name>
    <dbReference type="NCBI Taxonomy" id="3133435"/>
    <lineage>
        <taxon>Bacteria</taxon>
        <taxon>Pseudomonadati</taxon>
        <taxon>Pseudomonadota</taxon>
        <taxon>Alphaproteobacteria</taxon>
        <taxon>Sphingomonadales</taxon>
        <taxon>Sphingomonadaceae</taxon>
        <taxon>Novosphingobium</taxon>
    </lineage>
</organism>
<dbReference type="InterPro" id="IPR001451">
    <property type="entry name" value="Hexapep"/>
</dbReference>
<dbReference type="Proteomes" id="UP001379235">
    <property type="component" value="Unassembled WGS sequence"/>
</dbReference>
<dbReference type="InterPro" id="IPR011004">
    <property type="entry name" value="Trimer_LpxA-like_sf"/>
</dbReference>
<dbReference type="EMBL" id="JBBHJY010000004">
    <property type="protein sequence ID" value="MEJ6010289.1"/>
    <property type="molecule type" value="Genomic_DNA"/>
</dbReference>
<gene>
    <name evidence="1" type="ORF">WG900_10200</name>
</gene>
<protein>
    <submittedName>
        <fullName evidence="1">Gamma carbonic anhydrase family protein</fullName>
    </submittedName>
</protein>
<evidence type="ECO:0000313" key="1">
    <source>
        <dbReference type="EMBL" id="MEJ6010289.1"/>
    </source>
</evidence>
<dbReference type="Gene3D" id="2.160.10.10">
    <property type="entry name" value="Hexapeptide repeat proteins"/>
    <property type="match status" value="1"/>
</dbReference>
<dbReference type="PANTHER" id="PTHR13061:SF29">
    <property type="entry name" value="GAMMA CARBONIC ANHYDRASE-LIKE 1, MITOCHONDRIAL-RELATED"/>
    <property type="match status" value="1"/>
</dbReference>
<dbReference type="Pfam" id="PF00132">
    <property type="entry name" value="Hexapep"/>
    <property type="match status" value="1"/>
</dbReference>
<dbReference type="SUPFAM" id="SSF51161">
    <property type="entry name" value="Trimeric LpxA-like enzymes"/>
    <property type="match status" value="1"/>
</dbReference>
<sequence>MKTAPPGVTIAPFNGIWPRIHDSAFIAPGCRIIGNVEIGPDASIWYNCVMRGDANRIVVGARSNIQDGTVIHCDSPKPKRPEGIPTIIGDDVLIGHMAMVHGTVLEDRAFVGIGAITMDGCHMESDSMLAAGAMLTPGKRIPSRQLWGGRPAAFMRELADLHLADMQMGVQGYVLNARMHKASLIEVGDGSDQD</sequence>
<name>A0ABU8S8R7_9SPHN</name>
<dbReference type="CDD" id="cd04645">
    <property type="entry name" value="LbH_gamma_CA_like"/>
    <property type="match status" value="1"/>
</dbReference>
<dbReference type="RefSeq" id="WP_339966830.1">
    <property type="nucleotide sequence ID" value="NZ_JBBHJY010000004.1"/>
</dbReference>